<feature type="region of interest" description="Disordered" evidence="1">
    <location>
        <begin position="62"/>
        <end position="94"/>
    </location>
</feature>
<organism evidence="2 3">
    <name type="scientific">Laetiporus sulphureus 93-53</name>
    <dbReference type="NCBI Taxonomy" id="1314785"/>
    <lineage>
        <taxon>Eukaryota</taxon>
        <taxon>Fungi</taxon>
        <taxon>Dikarya</taxon>
        <taxon>Basidiomycota</taxon>
        <taxon>Agaricomycotina</taxon>
        <taxon>Agaricomycetes</taxon>
        <taxon>Polyporales</taxon>
        <taxon>Laetiporus</taxon>
    </lineage>
</organism>
<dbReference type="InParanoid" id="A0A165D3M9"/>
<dbReference type="Proteomes" id="UP000076871">
    <property type="component" value="Unassembled WGS sequence"/>
</dbReference>
<name>A0A165D3M9_9APHY</name>
<feature type="region of interest" description="Disordered" evidence="1">
    <location>
        <begin position="111"/>
        <end position="164"/>
    </location>
</feature>
<sequence>MLASTGTKLDVQVKACGMPAVHRHIFNERILLDSVERGRSSGNRQSNASNVNDAAEVGEGHLRGQTSWSDPVEVHSTNPVRGTRSCDDTSGGAKACPAVQSEFGMEEKNASIPLGSAKPSPQGLEPFFEAPSPLPRHTGGDEYSLRRESTTRGTDTRASIPQDGSIGVTDLGFISWEGIPLAAANSSTLVSPIINGMERADTSQILQPMPFGEENILMNGSEVLISHRAVAESTQMHGWSGIPSLNMPDDGERYLSSMQFSRSDDQPSAHDITWDYSSNIAMDVDDMGAAMHRSANEYSFNVDVGEGDIAAKVIARSL</sequence>
<accession>A0A165D3M9</accession>
<feature type="compositionally biased region" description="Basic and acidic residues" evidence="1">
    <location>
        <begin position="138"/>
        <end position="150"/>
    </location>
</feature>
<dbReference type="EMBL" id="KV427639">
    <property type="protein sequence ID" value="KZT04094.1"/>
    <property type="molecule type" value="Genomic_DNA"/>
</dbReference>
<keyword evidence="3" id="KW-1185">Reference proteome</keyword>
<protein>
    <submittedName>
        <fullName evidence="2">Uncharacterized protein</fullName>
    </submittedName>
</protein>
<evidence type="ECO:0000313" key="3">
    <source>
        <dbReference type="Proteomes" id="UP000076871"/>
    </source>
</evidence>
<proteinExistence type="predicted"/>
<dbReference type="GeneID" id="63829948"/>
<feature type="compositionally biased region" description="Polar residues" evidence="1">
    <location>
        <begin position="64"/>
        <end position="80"/>
    </location>
</feature>
<gene>
    <name evidence="2" type="ORF">LAESUDRAFT_761444</name>
</gene>
<evidence type="ECO:0000313" key="2">
    <source>
        <dbReference type="EMBL" id="KZT04094.1"/>
    </source>
</evidence>
<reference evidence="2 3" key="1">
    <citation type="journal article" date="2016" name="Mol. Biol. Evol.">
        <title>Comparative Genomics of Early-Diverging Mushroom-Forming Fungi Provides Insights into the Origins of Lignocellulose Decay Capabilities.</title>
        <authorList>
            <person name="Nagy L.G."/>
            <person name="Riley R."/>
            <person name="Tritt A."/>
            <person name="Adam C."/>
            <person name="Daum C."/>
            <person name="Floudas D."/>
            <person name="Sun H."/>
            <person name="Yadav J.S."/>
            <person name="Pangilinan J."/>
            <person name="Larsson K.H."/>
            <person name="Matsuura K."/>
            <person name="Barry K."/>
            <person name="Labutti K."/>
            <person name="Kuo R."/>
            <person name="Ohm R.A."/>
            <person name="Bhattacharya S.S."/>
            <person name="Shirouzu T."/>
            <person name="Yoshinaga Y."/>
            <person name="Martin F.M."/>
            <person name="Grigoriev I.V."/>
            <person name="Hibbett D.S."/>
        </authorList>
    </citation>
    <scope>NUCLEOTIDE SEQUENCE [LARGE SCALE GENOMIC DNA]</scope>
    <source>
        <strain evidence="2 3">93-53</strain>
    </source>
</reference>
<dbReference type="RefSeq" id="XP_040761834.1">
    <property type="nucleotide sequence ID" value="XM_040912920.1"/>
</dbReference>
<dbReference type="AlphaFoldDB" id="A0A165D3M9"/>
<evidence type="ECO:0000256" key="1">
    <source>
        <dbReference type="SAM" id="MobiDB-lite"/>
    </source>
</evidence>